<name>A0A6B3R4V3_9FLAO</name>
<reference evidence="1 2" key="1">
    <citation type="submission" date="2020-02" db="EMBL/GenBank/DDBJ databases">
        <title>Flavobacteriaceae Psychroflexus bacterium YR1-1, complete genome.</title>
        <authorList>
            <person name="Li Y."/>
            <person name="Wu S."/>
        </authorList>
    </citation>
    <scope>NUCLEOTIDE SEQUENCE [LARGE SCALE GENOMIC DNA]</scope>
    <source>
        <strain evidence="1 2">YR1-1</strain>
    </source>
</reference>
<dbReference type="RefSeq" id="WP_164005753.1">
    <property type="nucleotide sequence ID" value="NZ_JAAIKD010000013.1"/>
</dbReference>
<sequence>MRNFINILIGLLACLTVNGQTITEQLILTDTKDSLYLNSDKISFDRQGNYCFVIEKDDQDYFVTNKDTIGGFKFIGSTYGNGGEINYTNSYSDPKEKPFYYKNAKGTKVYGTAIGKIESYQTSNTKENIAITTTLNDSVYNYINGRLVSQSHKEQVEKFYISERDWVSFSENGNVIYFLKQDSLYKLFVNDKLIESSKFRYNQLAINNNGTYIFAKGKRPEKPIGKYNYMFFIHSMDTVLGYVRTVWDYELKENGAYYYSGDDNGPYYIAINDKLYKDIKPVSNITLIDKKTYLYSFSENGKNKINVNGAIYSHEFDEIFFPSLDKNGNFAFYGMKDYYLYKFVNGQKIKEPLSKYGVRATPLYISPIGESLHYFKTDDSIYLYQDENLIFESIPKTSNFIIEPFIEILPYNFVRGKTENGNSLFYLEYENQGYFVFNGKFSKPLIPIKERNFSRDKEQGAIVTGEFSDNGFFAIQKVGKRKFLIVANNQVYKELDDIDYIISDSYFFDGKSLTFYGVKKRSFYQFTMSL</sequence>
<organism evidence="1 2">
    <name type="scientific">Psychroflexus aurantiacus</name>
    <dbReference type="NCBI Taxonomy" id="2709310"/>
    <lineage>
        <taxon>Bacteria</taxon>
        <taxon>Pseudomonadati</taxon>
        <taxon>Bacteroidota</taxon>
        <taxon>Flavobacteriia</taxon>
        <taxon>Flavobacteriales</taxon>
        <taxon>Flavobacteriaceae</taxon>
        <taxon>Psychroflexus</taxon>
    </lineage>
</organism>
<dbReference type="EMBL" id="JAAIKD010000013">
    <property type="protein sequence ID" value="NEV95058.1"/>
    <property type="molecule type" value="Genomic_DNA"/>
</dbReference>
<evidence type="ECO:0000313" key="2">
    <source>
        <dbReference type="Proteomes" id="UP000478505"/>
    </source>
</evidence>
<accession>A0A6B3R4V3</accession>
<protein>
    <recommendedName>
        <fullName evidence="3">WG containing repeat-containing protein</fullName>
    </recommendedName>
</protein>
<proteinExistence type="predicted"/>
<gene>
    <name evidence="1" type="ORF">G3567_13015</name>
</gene>
<comment type="caution">
    <text evidence="1">The sequence shown here is derived from an EMBL/GenBank/DDBJ whole genome shotgun (WGS) entry which is preliminary data.</text>
</comment>
<evidence type="ECO:0000313" key="1">
    <source>
        <dbReference type="EMBL" id="NEV95058.1"/>
    </source>
</evidence>
<dbReference type="AlphaFoldDB" id="A0A6B3R4V3"/>
<keyword evidence="2" id="KW-1185">Reference proteome</keyword>
<dbReference type="Proteomes" id="UP000478505">
    <property type="component" value="Unassembled WGS sequence"/>
</dbReference>
<dbReference type="SUPFAM" id="SSF82171">
    <property type="entry name" value="DPP6 N-terminal domain-like"/>
    <property type="match status" value="1"/>
</dbReference>
<evidence type="ECO:0008006" key="3">
    <source>
        <dbReference type="Google" id="ProtNLM"/>
    </source>
</evidence>